<organism evidence="12 13">
    <name type="scientific">Membranihabitans marinus</name>
    <dbReference type="NCBI Taxonomy" id="1227546"/>
    <lineage>
        <taxon>Bacteria</taxon>
        <taxon>Pseudomonadati</taxon>
        <taxon>Bacteroidota</taxon>
        <taxon>Saprospiria</taxon>
        <taxon>Saprospirales</taxon>
        <taxon>Saprospiraceae</taxon>
        <taxon>Membranihabitans</taxon>
    </lineage>
</organism>
<comment type="subunit">
    <text evidence="7 9">Part of the 50S ribosomal subunit.</text>
</comment>
<dbReference type="RefSeq" id="WP_222580841.1">
    <property type="nucleotide sequence ID" value="NZ_JAHVHU010000013.1"/>
</dbReference>
<keyword evidence="13" id="KW-1185">Reference proteome</keyword>
<evidence type="ECO:0000256" key="5">
    <source>
        <dbReference type="ARBA" id="ARBA00023274"/>
    </source>
</evidence>
<dbReference type="InterPro" id="IPR001063">
    <property type="entry name" value="Ribosomal_uL22"/>
</dbReference>
<dbReference type="InterPro" id="IPR005727">
    <property type="entry name" value="Ribosomal_uL22_bac/chlpt-type"/>
</dbReference>
<evidence type="ECO:0000313" key="13">
    <source>
        <dbReference type="Proteomes" id="UP000753961"/>
    </source>
</evidence>
<evidence type="ECO:0000313" key="12">
    <source>
        <dbReference type="EMBL" id="MBY5959305.1"/>
    </source>
</evidence>
<evidence type="ECO:0000256" key="9">
    <source>
        <dbReference type="RuleBase" id="RU004006"/>
    </source>
</evidence>
<keyword evidence="4 7" id="KW-0689">Ribosomal protein</keyword>
<dbReference type="Gene3D" id="3.90.470.10">
    <property type="entry name" value="Ribosomal protein L22/L17"/>
    <property type="match status" value="1"/>
</dbReference>
<dbReference type="GO" id="GO:0022625">
    <property type="term" value="C:cytosolic large ribosomal subunit"/>
    <property type="evidence" value="ECO:0007669"/>
    <property type="project" value="TreeGrafter"/>
</dbReference>
<dbReference type="HAMAP" id="MF_01331_B">
    <property type="entry name" value="Ribosomal_uL22_B"/>
    <property type="match status" value="1"/>
</dbReference>
<dbReference type="PANTHER" id="PTHR13501">
    <property type="entry name" value="CHLOROPLAST 50S RIBOSOMAL PROTEIN L22-RELATED"/>
    <property type="match status" value="1"/>
</dbReference>
<feature type="region of interest" description="Disordered" evidence="11">
    <location>
        <begin position="119"/>
        <end position="139"/>
    </location>
</feature>
<protein>
    <recommendedName>
        <fullName evidence="6 7">Large ribosomal subunit protein uL22</fullName>
    </recommendedName>
</protein>
<evidence type="ECO:0000256" key="3">
    <source>
        <dbReference type="ARBA" id="ARBA00022884"/>
    </source>
</evidence>
<evidence type="ECO:0000256" key="7">
    <source>
        <dbReference type="HAMAP-Rule" id="MF_01331"/>
    </source>
</evidence>
<accession>A0A953HW32</accession>
<evidence type="ECO:0000256" key="6">
    <source>
        <dbReference type="ARBA" id="ARBA00035207"/>
    </source>
</evidence>
<evidence type="ECO:0000256" key="2">
    <source>
        <dbReference type="ARBA" id="ARBA00022730"/>
    </source>
</evidence>
<dbReference type="SUPFAM" id="SSF54843">
    <property type="entry name" value="Ribosomal protein L22"/>
    <property type="match status" value="1"/>
</dbReference>
<comment type="caution">
    <text evidence="12">The sequence shown here is derived from an EMBL/GenBank/DDBJ whole genome shotgun (WGS) entry which is preliminary data.</text>
</comment>
<evidence type="ECO:0000256" key="11">
    <source>
        <dbReference type="SAM" id="MobiDB-lite"/>
    </source>
</evidence>
<evidence type="ECO:0000256" key="4">
    <source>
        <dbReference type="ARBA" id="ARBA00022980"/>
    </source>
</evidence>
<keyword evidence="5 7" id="KW-0687">Ribonucleoprotein</keyword>
<evidence type="ECO:0000256" key="10">
    <source>
        <dbReference type="RuleBase" id="RU004008"/>
    </source>
</evidence>
<dbReference type="AlphaFoldDB" id="A0A953HW32"/>
<dbReference type="GO" id="GO:0006412">
    <property type="term" value="P:translation"/>
    <property type="evidence" value="ECO:0007669"/>
    <property type="project" value="UniProtKB-UniRule"/>
</dbReference>
<dbReference type="CDD" id="cd00336">
    <property type="entry name" value="Ribosomal_L22"/>
    <property type="match status" value="1"/>
</dbReference>
<dbReference type="EMBL" id="JAHVHU010000013">
    <property type="protein sequence ID" value="MBY5959305.1"/>
    <property type="molecule type" value="Genomic_DNA"/>
</dbReference>
<dbReference type="GO" id="GO:0003735">
    <property type="term" value="F:structural constituent of ribosome"/>
    <property type="evidence" value="ECO:0007669"/>
    <property type="project" value="InterPro"/>
</dbReference>
<reference evidence="12" key="1">
    <citation type="submission" date="2021-06" db="EMBL/GenBank/DDBJ databases">
        <title>44 bacteria genomes isolated from Dapeng, Shenzhen.</title>
        <authorList>
            <person name="Zheng W."/>
            <person name="Yu S."/>
            <person name="Huang Y."/>
        </authorList>
    </citation>
    <scope>NUCLEOTIDE SEQUENCE</scope>
    <source>
        <strain evidence="12">DP5N28-2</strain>
    </source>
</reference>
<dbReference type="PANTHER" id="PTHR13501:SF8">
    <property type="entry name" value="LARGE RIBOSOMAL SUBUNIT PROTEIN UL22M"/>
    <property type="match status" value="1"/>
</dbReference>
<comment type="function">
    <text evidence="7 10">This protein binds specifically to 23S rRNA; its binding is stimulated by other ribosomal proteins, e.g., L4, L17, and L20. It is important during the early stages of 50S assembly. It makes multiple contacts with different domains of the 23S rRNA in the assembled 50S subunit and ribosome.</text>
</comment>
<dbReference type="GO" id="GO:0019843">
    <property type="term" value="F:rRNA binding"/>
    <property type="evidence" value="ECO:0007669"/>
    <property type="project" value="UniProtKB-UniRule"/>
</dbReference>
<sequence length="139" mass="15996">MEAVAKLKNCPMSARKMRLLVDNIRGKSVNDALNICRFSNREAGEWIEKLLISAISNWEYKSEGRSAEDFDLYIKTALVDEAGMLKRIRPAPHGRAHRVRKRSNHVTLIVENKLPFEAEEDEEIEEPVMEEVETNNDDN</sequence>
<comment type="similarity">
    <text evidence="1 7 8">Belongs to the universal ribosomal protein uL22 family.</text>
</comment>
<dbReference type="Pfam" id="PF00237">
    <property type="entry name" value="Ribosomal_L22"/>
    <property type="match status" value="1"/>
</dbReference>
<name>A0A953HW32_9BACT</name>
<proteinExistence type="inferred from homology"/>
<dbReference type="InterPro" id="IPR036394">
    <property type="entry name" value="Ribosomal_uL22_sf"/>
</dbReference>
<dbReference type="InterPro" id="IPR047867">
    <property type="entry name" value="Ribosomal_uL22_bac/org-type"/>
</dbReference>
<evidence type="ECO:0000256" key="8">
    <source>
        <dbReference type="RuleBase" id="RU004005"/>
    </source>
</evidence>
<dbReference type="NCBIfam" id="TIGR01044">
    <property type="entry name" value="rplV_bact"/>
    <property type="match status" value="1"/>
</dbReference>
<dbReference type="Proteomes" id="UP000753961">
    <property type="component" value="Unassembled WGS sequence"/>
</dbReference>
<keyword evidence="2 7" id="KW-0699">rRNA-binding</keyword>
<evidence type="ECO:0000256" key="1">
    <source>
        <dbReference type="ARBA" id="ARBA00009451"/>
    </source>
</evidence>
<comment type="function">
    <text evidence="7">The globular domain of the protein is located near the polypeptide exit tunnel on the outside of the subunit, while an extended beta-hairpin is found that lines the wall of the exit tunnel in the center of the 70S ribosome.</text>
</comment>
<gene>
    <name evidence="7 12" type="primary">rplV</name>
    <name evidence="12" type="ORF">KUV50_14225</name>
</gene>
<keyword evidence="3 7" id="KW-0694">RNA-binding</keyword>